<gene>
    <name evidence="1" type="ORF">O1611_g3877</name>
</gene>
<keyword evidence="2" id="KW-1185">Reference proteome</keyword>
<accession>A0ACC2JQQ6</accession>
<dbReference type="Proteomes" id="UP001153332">
    <property type="component" value="Unassembled WGS sequence"/>
</dbReference>
<evidence type="ECO:0000313" key="1">
    <source>
        <dbReference type="EMBL" id="KAJ8129751.1"/>
    </source>
</evidence>
<comment type="caution">
    <text evidence="1">The sequence shown here is derived from an EMBL/GenBank/DDBJ whole genome shotgun (WGS) entry which is preliminary data.</text>
</comment>
<protein>
    <submittedName>
        <fullName evidence="1">Uncharacterized protein</fullName>
    </submittedName>
</protein>
<evidence type="ECO:0000313" key="2">
    <source>
        <dbReference type="Proteomes" id="UP001153332"/>
    </source>
</evidence>
<proteinExistence type="predicted"/>
<name>A0ACC2JQQ6_9PEZI</name>
<dbReference type="EMBL" id="JAPUUL010000671">
    <property type="protein sequence ID" value="KAJ8129751.1"/>
    <property type="molecule type" value="Genomic_DNA"/>
</dbReference>
<sequence>MWSLLDVALAIMWLAVAALAGQAAFGGPDKALASGIAVKDTHIMALFWVDLINMLLWLATLVEVALLCCTAHTVRRKLENLEMH</sequence>
<organism evidence="1 2">
    <name type="scientific">Lasiodiplodia mahajangana</name>
    <dbReference type="NCBI Taxonomy" id="1108764"/>
    <lineage>
        <taxon>Eukaryota</taxon>
        <taxon>Fungi</taxon>
        <taxon>Dikarya</taxon>
        <taxon>Ascomycota</taxon>
        <taxon>Pezizomycotina</taxon>
        <taxon>Dothideomycetes</taxon>
        <taxon>Dothideomycetes incertae sedis</taxon>
        <taxon>Botryosphaeriales</taxon>
        <taxon>Botryosphaeriaceae</taxon>
        <taxon>Lasiodiplodia</taxon>
    </lineage>
</organism>
<reference evidence="1" key="1">
    <citation type="submission" date="2022-12" db="EMBL/GenBank/DDBJ databases">
        <title>Genome Sequence of Lasiodiplodia mahajangana.</title>
        <authorList>
            <person name="Buettner E."/>
        </authorList>
    </citation>
    <scope>NUCLEOTIDE SEQUENCE</scope>
    <source>
        <strain evidence="1">VT137</strain>
    </source>
</reference>